<dbReference type="InterPro" id="IPR036047">
    <property type="entry name" value="F-box-like_dom_sf"/>
</dbReference>
<evidence type="ECO:0000259" key="2">
    <source>
        <dbReference type="PROSITE" id="PS50181"/>
    </source>
</evidence>
<dbReference type="SUPFAM" id="SSF81383">
    <property type="entry name" value="F-box domain"/>
    <property type="match status" value="1"/>
</dbReference>
<accession>A0AA40ERX7</accession>
<feature type="region of interest" description="Disordered" evidence="1">
    <location>
        <begin position="24"/>
        <end position="161"/>
    </location>
</feature>
<keyword evidence="4" id="KW-1185">Reference proteome</keyword>
<name>A0AA40ERX7_9PEZI</name>
<dbReference type="InterPro" id="IPR001810">
    <property type="entry name" value="F-box_dom"/>
</dbReference>
<dbReference type="Proteomes" id="UP001172159">
    <property type="component" value="Unassembled WGS sequence"/>
</dbReference>
<evidence type="ECO:0000313" key="3">
    <source>
        <dbReference type="EMBL" id="KAK0744408.1"/>
    </source>
</evidence>
<organism evidence="3 4">
    <name type="scientific">Apiosordaria backusii</name>
    <dbReference type="NCBI Taxonomy" id="314023"/>
    <lineage>
        <taxon>Eukaryota</taxon>
        <taxon>Fungi</taxon>
        <taxon>Dikarya</taxon>
        <taxon>Ascomycota</taxon>
        <taxon>Pezizomycotina</taxon>
        <taxon>Sordariomycetes</taxon>
        <taxon>Sordariomycetidae</taxon>
        <taxon>Sordariales</taxon>
        <taxon>Lasiosphaeriaceae</taxon>
        <taxon>Apiosordaria</taxon>
    </lineage>
</organism>
<sequence length="256" mass="27039">MASLLTTIQHQDAHDGMAHEPELELEAEGEDLDPVVATQLAEKTSQLTLSTPGSEKRGSGTTDEQGAVASSSAQLPNGNPSVTHPARPPASAQPYDSMESTGILPDGQVDASTQRWQGDPSLALSTPFCPTMVDVPSTMQPSPEPESHGSIDSGSGETDQDAVALASNVPRGEFSQLPNEVLLHILSYLEVCDLLATSRVGLTPFPCALLKLCWTVRDARPDLNSPQHLHVQAMPVLLHSVSASCSLDTTTSDKTL</sequence>
<dbReference type="Pfam" id="PF12937">
    <property type="entry name" value="F-box-like"/>
    <property type="match status" value="1"/>
</dbReference>
<reference evidence="3" key="1">
    <citation type="submission" date="2023-06" db="EMBL/GenBank/DDBJ databases">
        <title>Genome-scale phylogeny and comparative genomics of the fungal order Sordariales.</title>
        <authorList>
            <consortium name="Lawrence Berkeley National Laboratory"/>
            <person name="Hensen N."/>
            <person name="Bonometti L."/>
            <person name="Westerberg I."/>
            <person name="Brannstrom I.O."/>
            <person name="Guillou S."/>
            <person name="Cros-Aarteil S."/>
            <person name="Calhoun S."/>
            <person name="Haridas S."/>
            <person name="Kuo A."/>
            <person name="Mondo S."/>
            <person name="Pangilinan J."/>
            <person name="Riley R."/>
            <person name="Labutti K."/>
            <person name="Andreopoulos B."/>
            <person name="Lipzen A."/>
            <person name="Chen C."/>
            <person name="Yanf M."/>
            <person name="Daum C."/>
            <person name="Ng V."/>
            <person name="Clum A."/>
            <person name="Steindorff A."/>
            <person name="Ohm R."/>
            <person name="Martin F."/>
            <person name="Silar P."/>
            <person name="Natvig D."/>
            <person name="Lalanne C."/>
            <person name="Gautier V."/>
            <person name="Ament-Velasquez S.L."/>
            <person name="Kruys A."/>
            <person name="Hutchinson M.I."/>
            <person name="Powell A.J."/>
            <person name="Barry K."/>
            <person name="Miller A.N."/>
            <person name="Grigoriev I.V."/>
            <person name="Debuchy R."/>
            <person name="Gladieux P."/>
            <person name="Thoren M.H."/>
            <person name="Johannesson H."/>
        </authorList>
    </citation>
    <scope>NUCLEOTIDE SEQUENCE</scope>
    <source>
        <strain evidence="3">CBS 540.89</strain>
    </source>
</reference>
<feature type="domain" description="F-box" evidence="2">
    <location>
        <begin position="171"/>
        <end position="200"/>
    </location>
</feature>
<gene>
    <name evidence="3" type="ORF">B0T21DRAFT_88192</name>
</gene>
<dbReference type="PROSITE" id="PS50181">
    <property type="entry name" value="FBOX"/>
    <property type="match status" value="1"/>
</dbReference>
<dbReference type="AlphaFoldDB" id="A0AA40ERX7"/>
<feature type="compositionally biased region" description="Polar residues" evidence="1">
    <location>
        <begin position="41"/>
        <end position="82"/>
    </location>
</feature>
<dbReference type="CDD" id="cd09917">
    <property type="entry name" value="F-box_SF"/>
    <property type="match status" value="1"/>
</dbReference>
<evidence type="ECO:0000313" key="4">
    <source>
        <dbReference type="Proteomes" id="UP001172159"/>
    </source>
</evidence>
<protein>
    <recommendedName>
        <fullName evidence="2">F-box domain-containing protein</fullName>
    </recommendedName>
</protein>
<dbReference type="EMBL" id="JAUKTV010000002">
    <property type="protein sequence ID" value="KAK0744408.1"/>
    <property type="molecule type" value="Genomic_DNA"/>
</dbReference>
<evidence type="ECO:0000256" key="1">
    <source>
        <dbReference type="SAM" id="MobiDB-lite"/>
    </source>
</evidence>
<dbReference type="Gene3D" id="1.20.1280.50">
    <property type="match status" value="1"/>
</dbReference>
<comment type="caution">
    <text evidence="3">The sequence shown here is derived from an EMBL/GenBank/DDBJ whole genome shotgun (WGS) entry which is preliminary data.</text>
</comment>
<proteinExistence type="predicted"/>
<feature type="compositionally biased region" description="Acidic residues" evidence="1">
    <location>
        <begin position="24"/>
        <end position="33"/>
    </location>
</feature>